<accession>A0A5K4F608</accession>
<dbReference type="AlphaFoldDB" id="A0A5K4F608"/>
<feature type="compositionally biased region" description="Polar residues" evidence="1">
    <location>
        <begin position="60"/>
        <end position="70"/>
    </location>
</feature>
<evidence type="ECO:0000256" key="1">
    <source>
        <dbReference type="SAM" id="MobiDB-lite"/>
    </source>
</evidence>
<dbReference type="WBParaSite" id="Smp_323270.4">
    <property type="protein sequence ID" value="Smp_323270.4"/>
    <property type="gene ID" value="Smp_323270"/>
</dbReference>
<dbReference type="ExpressionAtlas" id="A0A5K4F608">
    <property type="expression patterns" value="baseline"/>
</dbReference>
<evidence type="ECO:0000313" key="5">
    <source>
        <dbReference type="WBParaSite" id="Smp_323270.1"/>
    </source>
</evidence>
<reference evidence="3" key="1">
    <citation type="journal article" date="2012" name="PLoS Negl. Trop. Dis.">
        <title>A systematically improved high quality genome and transcriptome of the human blood fluke Schistosoma mansoni.</title>
        <authorList>
            <person name="Protasio A.V."/>
            <person name="Tsai I.J."/>
            <person name="Babbage A."/>
            <person name="Nichol S."/>
            <person name="Hunt M."/>
            <person name="Aslett M.A."/>
            <person name="De Silva N."/>
            <person name="Velarde G.S."/>
            <person name="Anderson T.J."/>
            <person name="Clark R.C."/>
            <person name="Davidson C."/>
            <person name="Dillon G.P."/>
            <person name="Holroyd N.E."/>
            <person name="LoVerde P.T."/>
            <person name="Lloyd C."/>
            <person name="McQuillan J."/>
            <person name="Oliveira G."/>
            <person name="Otto T.D."/>
            <person name="Parker-Manuel S.J."/>
            <person name="Quail M.A."/>
            <person name="Wilson R.A."/>
            <person name="Zerlotini A."/>
            <person name="Dunne D.W."/>
            <person name="Berriman M."/>
        </authorList>
    </citation>
    <scope>NUCLEOTIDE SEQUENCE [LARGE SCALE GENOMIC DNA]</scope>
    <source>
        <strain evidence="3">Puerto Rican</strain>
    </source>
</reference>
<dbReference type="WBParaSite" id="Smp_323250.1">
    <property type="protein sequence ID" value="Smp_323250.1"/>
    <property type="gene ID" value="Smp_323250"/>
</dbReference>
<protein>
    <submittedName>
        <fullName evidence="4 5">Secreted protein</fullName>
    </submittedName>
</protein>
<name>A0A5K4F608_SCHMA</name>
<organism evidence="6">
    <name type="scientific">Schistosoma mansoni</name>
    <name type="common">Blood fluke</name>
    <dbReference type="NCBI Taxonomy" id="6183"/>
    <lineage>
        <taxon>Eukaryota</taxon>
        <taxon>Metazoa</taxon>
        <taxon>Spiralia</taxon>
        <taxon>Lophotrochozoa</taxon>
        <taxon>Platyhelminthes</taxon>
        <taxon>Trematoda</taxon>
        <taxon>Digenea</taxon>
        <taxon>Strigeidida</taxon>
        <taxon>Schistosomatoidea</taxon>
        <taxon>Schistosomatidae</taxon>
        <taxon>Schistosoma</taxon>
    </lineage>
</organism>
<feature type="chain" id="PRO_5041173317" evidence="2">
    <location>
        <begin position="24"/>
        <end position="80"/>
    </location>
</feature>
<evidence type="ECO:0000256" key="2">
    <source>
        <dbReference type="SAM" id="SignalP"/>
    </source>
</evidence>
<evidence type="ECO:0000313" key="6">
    <source>
        <dbReference type="WBParaSite" id="Smp_323270.4"/>
    </source>
</evidence>
<keyword evidence="2" id="KW-0732">Signal</keyword>
<dbReference type="WBParaSite" id="Smp_323270.1">
    <property type="protein sequence ID" value="Smp_323270.1"/>
    <property type="gene ID" value="Smp_323270"/>
</dbReference>
<evidence type="ECO:0000313" key="4">
    <source>
        <dbReference type="WBParaSite" id="Smp_323250.1"/>
    </source>
</evidence>
<sequence>MQFLTLIIVVLVVSFECQNPVVAGPSQDELLLTGLGAGIELASAQSGDVAGAPSKKSDQQSESLCSSLNNGHRKNAPPMM</sequence>
<feature type="compositionally biased region" description="Basic residues" evidence="1">
    <location>
        <begin position="71"/>
        <end position="80"/>
    </location>
</feature>
<proteinExistence type="predicted"/>
<dbReference type="Proteomes" id="UP000008854">
    <property type="component" value="Unassembled WGS sequence"/>
</dbReference>
<reference evidence="4 5" key="2">
    <citation type="submission" date="2019-11" db="UniProtKB">
        <authorList>
            <consortium name="WormBaseParasite"/>
        </authorList>
    </citation>
    <scope>IDENTIFICATION</scope>
    <source>
        <strain evidence="4 5">Puerto Rican</strain>
    </source>
</reference>
<feature type="region of interest" description="Disordered" evidence="1">
    <location>
        <begin position="48"/>
        <end position="80"/>
    </location>
</feature>
<feature type="signal peptide" evidence="2">
    <location>
        <begin position="1"/>
        <end position="23"/>
    </location>
</feature>
<evidence type="ECO:0000313" key="3">
    <source>
        <dbReference type="Proteomes" id="UP000008854"/>
    </source>
</evidence>
<accession>A0A5K4F7I1</accession>
<keyword evidence="3" id="KW-1185">Reference proteome</keyword>